<name>A0ABZ1L949_9ACTN</name>
<gene>
    <name evidence="1" type="ORF">OG814_17660</name>
</gene>
<reference evidence="1 2" key="1">
    <citation type="submission" date="2022-10" db="EMBL/GenBank/DDBJ databases">
        <title>The complete genomes of actinobacterial strains from the NBC collection.</title>
        <authorList>
            <person name="Joergensen T.S."/>
            <person name="Alvarez Arevalo M."/>
            <person name="Sterndorff E.B."/>
            <person name="Faurdal D."/>
            <person name="Vuksanovic O."/>
            <person name="Mourched A.-S."/>
            <person name="Charusanti P."/>
            <person name="Shaw S."/>
            <person name="Blin K."/>
            <person name="Weber T."/>
        </authorList>
    </citation>
    <scope>NUCLEOTIDE SEQUENCE [LARGE SCALE GENOMIC DNA]</scope>
    <source>
        <strain evidence="1 2">NBC_00123</strain>
    </source>
</reference>
<sequence length="67" mass="7013">MSTLMTTLMKTALDTTPKAPTSNRPCARACDSGLSGSVELVLLRQLLGLCLRLSLTLSADCSSRKGG</sequence>
<proteinExistence type="predicted"/>
<dbReference type="Proteomes" id="UP001622594">
    <property type="component" value="Chromosome"/>
</dbReference>
<accession>A0ABZ1L949</accession>
<keyword evidence="2" id="KW-1185">Reference proteome</keyword>
<organism evidence="1 2">
    <name type="scientific">Streptomyces zaomyceticus</name>
    <dbReference type="NCBI Taxonomy" id="68286"/>
    <lineage>
        <taxon>Bacteria</taxon>
        <taxon>Bacillati</taxon>
        <taxon>Actinomycetota</taxon>
        <taxon>Actinomycetes</taxon>
        <taxon>Kitasatosporales</taxon>
        <taxon>Streptomycetaceae</taxon>
        <taxon>Streptomyces</taxon>
    </lineage>
</organism>
<dbReference type="RefSeq" id="WP_327163518.1">
    <property type="nucleotide sequence ID" value="NZ_CP108062.1"/>
</dbReference>
<evidence type="ECO:0000313" key="2">
    <source>
        <dbReference type="Proteomes" id="UP001622594"/>
    </source>
</evidence>
<dbReference type="EMBL" id="CP108188">
    <property type="protein sequence ID" value="WTR70979.1"/>
    <property type="molecule type" value="Genomic_DNA"/>
</dbReference>
<protein>
    <submittedName>
        <fullName evidence="1">Uncharacterized protein</fullName>
    </submittedName>
</protein>
<evidence type="ECO:0000313" key="1">
    <source>
        <dbReference type="EMBL" id="WTR70979.1"/>
    </source>
</evidence>